<accession>A0A0Q0B4D9</accession>
<evidence type="ECO:0000313" key="8">
    <source>
        <dbReference type="Proteomes" id="UP000050474"/>
    </source>
</evidence>
<sequence>MSLLIVKNLGKAYRVYASEFQRIGRWFGISTKPKEEHWVLKHVNFSIQAGEAIGIVGQNGAGKSTLLKMITGTLQPTEGNVQVNGRIAAILELGMGFTPDLTGRQNVYHAAGLMGFNADRIDEVIKEIEAFAEIGTYFDEPVRTYSSGMQMRVAFAVATAIRPEILIVDEALSVGDSYFQHKSFDRIREFQQQGTTLLIVSHDRGSIQALCNRAILLEKGTVIKDGKPEEVMDFYNALIAEKENATVQLRELEDGSVQTRSGSGEATIGPVSLHNAAGERIEYVPVGEPVSLRINAQVNSAIPELVVGYLIKDRLGQPVYGTNTHHMGCKVSDLQPGESLDYAFNFTANLGPGSYSVAVALHTTDSHLSRNYEWVDLTLVFNVVNISQSEFVGMAWLPPQVECSR</sequence>
<comment type="caution">
    <text evidence="6">The sequence shown here is derived from an EMBL/GenBank/DDBJ whole genome shotgun (WGS) entry which is preliminary data.</text>
</comment>
<dbReference type="RefSeq" id="WP_055006088.1">
    <property type="nucleotide sequence ID" value="NZ_CP092923.1"/>
</dbReference>
<evidence type="ECO:0000256" key="1">
    <source>
        <dbReference type="ARBA" id="ARBA00005417"/>
    </source>
</evidence>
<proteinExistence type="inferred from homology"/>
<dbReference type="PANTHER" id="PTHR46743:SF2">
    <property type="entry name" value="TEICHOIC ACIDS EXPORT ATP-BINDING PROTEIN TAGH"/>
    <property type="match status" value="1"/>
</dbReference>
<dbReference type="InterPro" id="IPR027417">
    <property type="entry name" value="P-loop_NTPase"/>
</dbReference>
<dbReference type="GO" id="GO:0005524">
    <property type="term" value="F:ATP binding"/>
    <property type="evidence" value="ECO:0007669"/>
    <property type="project" value="UniProtKB-KW"/>
</dbReference>
<dbReference type="Proteomes" id="UP001610657">
    <property type="component" value="Unassembled WGS sequence"/>
</dbReference>
<dbReference type="PATRIC" id="fig|129140.3.peg.5335"/>
<dbReference type="Gene3D" id="2.70.50.60">
    <property type="entry name" value="abc- transporter (atp binding component) like domain"/>
    <property type="match status" value="1"/>
</dbReference>
<dbReference type="GO" id="GO:0016887">
    <property type="term" value="F:ATP hydrolysis activity"/>
    <property type="evidence" value="ECO:0007669"/>
    <property type="project" value="InterPro"/>
</dbReference>
<dbReference type="PROSITE" id="PS50893">
    <property type="entry name" value="ABC_TRANSPORTER_2"/>
    <property type="match status" value="1"/>
</dbReference>
<dbReference type="CDD" id="cd10147">
    <property type="entry name" value="Wzt_C-like"/>
    <property type="match status" value="1"/>
</dbReference>
<feature type="domain" description="ABC transporter" evidence="5">
    <location>
        <begin position="18"/>
        <end position="244"/>
    </location>
</feature>
<protein>
    <submittedName>
        <fullName evidence="7">ABC transporter ATP-binding protein</fullName>
    </submittedName>
    <submittedName>
        <fullName evidence="6">ATP binding component of ABC-transporter</fullName>
    </submittedName>
</protein>
<keyword evidence="4 7" id="KW-0067">ATP-binding</keyword>
<evidence type="ECO:0000259" key="5">
    <source>
        <dbReference type="PROSITE" id="PS50893"/>
    </source>
</evidence>
<evidence type="ECO:0000313" key="6">
    <source>
        <dbReference type="EMBL" id="KPY85511.1"/>
    </source>
</evidence>
<dbReference type="Gene3D" id="3.40.50.300">
    <property type="entry name" value="P-loop containing nucleotide triphosphate hydrolases"/>
    <property type="match status" value="1"/>
</dbReference>
<dbReference type="EMBL" id="JAVCQK010000029">
    <property type="protein sequence ID" value="MFH7518525.1"/>
    <property type="molecule type" value="Genomic_DNA"/>
</dbReference>
<name>A0A0Q0B4D9_9PSED</name>
<evidence type="ECO:0000256" key="4">
    <source>
        <dbReference type="ARBA" id="ARBA00022840"/>
    </source>
</evidence>
<dbReference type="EMBL" id="LJRM01000102">
    <property type="protein sequence ID" value="KPY85511.1"/>
    <property type="molecule type" value="Genomic_DNA"/>
</dbReference>
<dbReference type="InterPro" id="IPR003439">
    <property type="entry name" value="ABC_transporter-like_ATP-bd"/>
</dbReference>
<dbReference type="CDD" id="cd03220">
    <property type="entry name" value="ABC_KpsT_Wzt"/>
    <property type="match status" value="1"/>
</dbReference>
<dbReference type="PROSITE" id="PS00211">
    <property type="entry name" value="ABC_TRANSPORTER_1"/>
    <property type="match status" value="1"/>
</dbReference>
<evidence type="ECO:0000256" key="3">
    <source>
        <dbReference type="ARBA" id="ARBA00022741"/>
    </source>
</evidence>
<dbReference type="SMART" id="SM00382">
    <property type="entry name" value="AAA"/>
    <property type="match status" value="1"/>
</dbReference>
<dbReference type="GO" id="GO:0016020">
    <property type="term" value="C:membrane"/>
    <property type="evidence" value="ECO:0007669"/>
    <property type="project" value="InterPro"/>
</dbReference>
<dbReference type="Pfam" id="PF00005">
    <property type="entry name" value="ABC_tran"/>
    <property type="match status" value="1"/>
</dbReference>
<reference evidence="7 9" key="2">
    <citation type="submission" date="2023-08" db="EMBL/GenBank/DDBJ databases">
        <title>Genomic and mutational analysis of Pseudomonas syringae pv. tagetis EB037 pathogenicity on sunflower.</title>
        <authorList>
            <person name="Maul J.E."/>
        </authorList>
    </citation>
    <scope>NUCLEOTIDE SEQUENCE [LARGE SCALE GENOMIC DNA]</scope>
    <source>
        <strain evidence="7 9">EB037_T1</strain>
    </source>
</reference>
<reference evidence="6 8" key="1">
    <citation type="submission" date="2015-09" db="EMBL/GenBank/DDBJ databases">
        <title>Genome announcement of multiple Pseudomonas syringae strains.</title>
        <authorList>
            <person name="Thakur S."/>
            <person name="Wang P.W."/>
            <person name="Gong Y."/>
            <person name="Weir B.S."/>
            <person name="Guttman D.S."/>
        </authorList>
    </citation>
    <scope>NUCLEOTIDE SEQUENCE [LARGE SCALE GENOMIC DNA]</scope>
    <source>
        <strain evidence="6 8">ICMP4091</strain>
    </source>
</reference>
<keyword evidence="9" id="KW-1185">Reference proteome</keyword>
<gene>
    <name evidence="6" type="ORF">ALO44_04093</name>
    <name evidence="7" type="ORF">RA271_25585</name>
</gene>
<dbReference type="InterPro" id="IPR015860">
    <property type="entry name" value="ABC_transpr_TagH-like"/>
</dbReference>
<dbReference type="STRING" id="129140.ALO44_04093"/>
<dbReference type="AlphaFoldDB" id="A0A0Q0B4D9"/>
<evidence type="ECO:0000313" key="7">
    <source>
        <dbReference type="EMBL" id="MFH7518525.1"/>
    </source>
</evidence>
<comment type="similarity">
    <text evidence="1">Belongs to the ABC transporter superfamily.</text>
</comment>
<dbReference type="InterPro" id="IPR050683">
    <property type="entry name" value="Bact_Polysacc_Export_ATP-bd"/>
</dbReference>
<dbReference type="InterPro" id="IPR029439">
    <property type="entry name" value="Wzt_C"/>
</dbReference>
<dbReference type="Pfam" id="PF14524">
    <property type="entry name" value="Wzt_C"/>
    <property type="match status" value="1"/>
</dbReference>
<dbReference type="Proteomes" id="UP000050474">
    <property type="component" value="Unassembled WGS sequence"/>
</dbReference>
<dbReference type="PANTHER" id="PTHR46743">
    <property type="entry name" value="TEICHOIC ACIDS EXPORT ATP-BINDING PROTEIN TAGH"/>
    <property type="match status" value="1"/>
</dbReference>
<dbReference type="InterPro" id="IPR003593">
    <property type="entry name" value="AAA+_ATPase"/>
</dbReference>
<keyword evidence="3" id="KW-0547">Nucleotide-binding</keyword>
<evidence type="ECO:0000313" key="9">
    <source>
        <dbReference type="Proteomes" id="UP001610657"/>
    </source>
</evidence>
<evidence type="ECO:0000256" key="2">
    <source>
        <dbReference type="ARBA" id="ARBA00022448"/>
    </source>
</evidence>
<dbReference type="InterPro" id="IPR017871">
    <property type="entry name" value="ABC_transporter-like_CS"/>
</dbReference>
<dbReference type="SUPFAM" id="SSF52540">
    <property type="entry name" value="P-loop containing nucleoside triphosphate hydrolases"/>
    <property type="match status" value="1"/>
</dbReference>
<keyword evidence="2" id="KW-0813">Transport</keyword>
<dbReference type="GeneID" id="96217302"/>
<dbReference type="GO" id="GO:0140359">
    <property type="term" value="F:ABC-type transporter activity"/>
    <property type="evidence" value="ECO:0007669"/>
    <property type="project" value="InterPro"/>
</dbReference>
<organism evidence="6 8">
    <name type="scientific">Pseudomonas syringae pv. tagetis</name>
    <dbReference type="NCBI Taxonomy" id="129140"/>
    <lineage>
        <taxon>Bacteria</taxon>
        <taxon>Pseudomonadati</taxon>
        <taxon>Pseudomonadota</taxon>
        <taxon>Gammaproteobacteria</taxon>
        <taxon>Pseudomonadales</taxon>
        <taxon>Pseudomonadaceae</taxon>
        <taxon>Pseudomonas</taxon>
    </lineage>
</organism>